<dbReference type="PANTHER" id="PTHR43179">
    <property type="entry name" value="RHAMNOSYLTRANSFERASE WBBL"/>
    <property type="match status" value="1"/>
</dbReference>
<dbReference type="SUPFAM" id="SSF53448">
    <property type="entry name" value="Nucleotide-diphospho-sugar transferases"/>
    <property type="match status" value="1"/>
</dbReference>
<proteinExistence type="predicted"/>
<dbReference type="Gene3D" id="3.90.550.10">
    <property type="entry name" value="Spore Coat Polysaccharide Biosynthesis Protein SpsA, Chain A"/>
    <property type="match status" value="1"/>
</dbReference>
<organism evidence="2 3">
    <name type="scientific">Candidatus Woesebacteria bacterium RIFCSPLOWO2_01_FULL_44_14</name>
    <dbReference type="NCBI Taxonomy" id="1802525"/>
    <lineage>
        <taxon>Bacteria</taxon>
        <taxon>Candidatus Woeseibacteriota</taxon>
    </lineage>
</organism>
<gene>
    <name evidence="2" type="ORF">A2975_02595</name>
</gene>
<evidence type="ECO:0000313" key="2">
    <source>
        <dbReference type="EMBL" id="OGM70755.1"/>
    </source>
</evidence>
<dbReference type="AlphaFoldDB" id="A0A1F8C4Z0"/>
<dbReference type="Proteomes" id="UP000178429">
    <property type="component" value="Unassembled WGS sequence"/>
</dbReference>
<dbReference type="InterPro" id="IPR029044">
    <property type="entry name" value="Nucleotide-diphossugar_trans"/>
</dbReference>
<dbReference type="EMBL" id="MGHL01000002">
    <property type="protein sequence ID" value="OGM70755.1"/>
    <property type="molecule type" value="Genomic_DNA"/>
</dbReference>
<dbReference type="InterPro" id="IPR001173">
    <property type="entry name" value="Glyco_trans_2-like"/>
</dbReference>
<dbReference type="Pfam" id="PF00535">
    <property type="entry name" value="Glycos_transf_2"/>
    <property type="match status" value="1"/>
</dbReference>
<dbReference type="CDD" id="cd04186">
    <property type="entry name" value="GT_2_like_c"/>
    <property type="match status" value="1"/>
</dbReference>
<dbReference type="STRING" id="1802525.A2975_02595"/>
<comment type="caution">
    <text evidence="2">The sequence shown here is derived from an EMBL/GenBank/DDBJ whole genome shotgun (WGS) entry which is preliminary data.</text>
</comment>
<protein>
    <recommendedName>
        <fullName evidence="1">Glycosyltransferase 2-like domain-containing protein</fullName>
    </recommendedName>
</protein>
<sequence>MQKSHTKPKLSVVILSHNTKDLLVNCLKSLEKVKNEVDFETIVVDNGSTDGSIKTIRHAEFISASDWVLKLVQNDRNVGFAAGNNKARDMAGGKYVLFLNSDTQVYLNTLPVCIKYLDEHEEVGAMTCRLEMRNGKLDPDSRRSFPTPWKSFTHFSGLENIFPHSSLFSQYRYGRVPEDRIQEVDVIQGAFFLTRKKILDKVGWFDEDYFLDGEDIDLCWRIKKAGYKIIYYPKVSILHVKKGTKGKTKRSKQTVTSGINAMEVFYKKHLMQKYPALVNGLVFAGIKILRFIRLVRFVA</sequence>
<evidence type="ECO:0000259" key="1">
    <source>
        <dbReference type="Pfam" id="PF00535"/>
    </source>
</evidence>
<feature type="domain" description="Glycosyltransferase 2-like" evidence="1">
    <location>
        <begin position="11"/>
        <end position="166"/>
    </location>
</feature>
<reference evidence="2 3" key="1">
    <citation type="journal article" date="2016" name="Nat. Commun.">
        <title>Thousands of microbial genomes shed light on interconnected biogeochemical processes in an aquifer system.</title>
        <authorList>
            <person name="Anantharaman K."/>
            <person name="Brown C.T."/>
            <person name="Hug L.A."/>
            <person name="Sharon I."/>
            <person name="Castelle C.J."/>
            <person name="Probst A.J."/>
            <person name="Thomas B.C."/>
            <person name="Singh A."/>
            <person name="Wilkins M.J."/>
            <person name="Karaoz U."/>
            <person name="Brodie E.L."/>
            <person name="Williams K.H."/>
            <person name="Hubbard S.S."/>
            <person name="Banfield J.F."/>
        </authorList>
    </citation>
    <scope>NUCLEOTIDE SEQUENCE [LARGE SCALE GENOMIC DNA]</scope>
</reference>
<accession>A0A1F8C4Z0</accession>
<evidence type="ECO:0000313" key="3">
    <source>
        <dbReference type="Proteomes" id="UP000178429"/>
    </source>
</evidence>
<name>A0A1F8C4Z0_9BACT</name>
<dbReference type="PANTHER" id="PTHR43179:SF7">
    <property type="entry name" value="RHAMNOSYLTRANSFERASE WBBL"/>
    <property type="match status" value="1"/>
</dbReference>